<keyword evidence="1" id="KW-1133">Transmembrane helix</keyword>
<evidence type="ECO:0000256" key="1">
    <source>
        <dbReference type="SAM" id="Phobius"/>
    </source>
</evidence>
<protein>
    <submittedName>
        <fullName evidence="2">Uncharacterized protein</fullName>
    </submittedName>
</protein>
<evidence type="ECO:0000313" key="3">
    <source>
        <dbReference type="Proteomes" id="UP001344906"/>
    </source>
</evidence>
<sequence>MDWNNPNHIAIFAGWGQWVSAIVSLAAVIVAIWVSIRASKDSQKQSQRIRYDSALPALVIAGDNPVHTINDSGPNDSAYISYDDRRSHRLQTIHTQLGKKGWIDWNEAKHLLTLQNVGTGVAFNVMSVIFGPEALAHNDKLLDASRNDYWHTKINIINIGESKTCQYSKPVLALLKGSIDSYSFLAPSQPIISPAEKERMLYEDWIICRVTTTYRDIFKRKHASIFDLDIRGHWIMRAFLEDIPNDLYDLQKEEHPNHTHAVDKYFGHLFKKK</sequence>
<keyword evidence="1" id="KW-0472">Membrane</keyword>
<keyword evidence="3" id="KW-1185">Reference proteome</keyword>
<proteinExistence type="predicted"/>
<keyword evidence="1" id="KW-0812">Transmembrane</keyword>
<gene>
    <name evidence="2" type="ORF">KDH_31540</name>
</gene>
<accession>A0ABQ6FRJ3</accession>
<reference evidence="2 3" key="1">
    <citation type="submission" date="2023-02" db="EMBL/GenBank/DDBJ databases">
        <title>Dictyobacter halimunensis sp. nov., a new member of the class Ktedonobacteria from forest soil in a geothermal area.</title>
        <authorList>
            <person name="Rachmania M.K."/>
            <person name="Ningsih F."/>
            <person name="Sakai Y."/>
            <person name="Yabe S."/>
            <person name="Yokota A."/>
            <person name="Sjamsuridzal W."/>
        </authorList>
    </citation>
    <scope>NUCLEOTIDE SEQUENCE [LARGE SCALE GENOMIC DNA]</scope>
    <source>
        <strain evidence="2 3">S3.2.2.5</strain>
    </source>
</reference>
<evidence type="ECO:0000313" key="2">
    <source>
        <dbReference type="EMBL" id="GLV56313.1"/>
    </source>
</evidence>
<dbReference type="RefSeq" id="WP_338251500.1">
    <property type="nucleotide sequence ID" value="NZ_BSRI01000002.1"/>
</dbReference>
<comment type="caution">
    <text evidence="2">The sequence shown here is derived from an EMBL/GenBank/DDBJ whole genome shotgun (WGS) entry which is preliminary data.</text>
</comment>
<organism evidence="2 3">
    <name type="scientific">Dictyobacter halimunensis</name>
    <dbReference type="NCBI Taxonomy" id="3026934"/>
    <lineage>
        <taxon>Bacteria</taxon>
        <taxon>Bacillati</taxon>
        <taxon>Chloroflexota</taxon>
        <taxon>Ktedonobacteria</taxon>
        <taxon>Ktedonobacterales</taxon>
        <taxon>Dictyobacteraceae</taxon>
        <taxon>Dictyobacter</taxon>
    </lineage>
</organism>
<feature type="transmembrane region" description="Helical" evidence="1">
    <location>
        <begin position="15"/>
        <end position="36"/>
    </location>
</feature>
<dbReference type="EMBL" id="BSRI01000002">
    <property type="protein sequence ID" value="GLV56313.1"/>
    <property type="molecule type" value="Genomic_DNA"/>
</dbReference>
<dbReference type="Proteomes" id="UP001344906">
    <property type="component" value="Unassembled WGS sequence"/>
</dbReference>
<name>A0ABQ6FRJ3_9CHLR</name>